<protein>
    <recommendedName>
        <fullName evidence="3">SH3b domain-containing protein</fullName>
    </recommendedName>
</protein>
<accession>A0A0F8WZA1</accession>
<name>A0A0F8WZA1_9ZZZZ</name>
<dbReference type="AlphaFoldDB" id="A0A0F8WZA1"/>
<comment type="caution">
    <text evidence="2">The sequence shown here is derived from an EMBL/GenBank/DDBJ whole genome shotgun (WGS) entry which is preliminary data.</text>
</comment>
<reference evidence="2" key="1">
    <citation type="journal article" date="2015" name="Nature">
        <title>Complex archaea that bridge the gap between prokaryotes and eukaryotes.</title>
        <authorList>
            <person name="Spang A."/>
            <person name="Saw J.H."/>
            <person name="Jorgensen S.L."/>
            <person name="Zaremba-Niedzwiedzka K."/>
            <person name="Martijn J."/>
            <person name="Lind A.E."/>
            <person name="van Eijk R."/>
            <person name="Schleper C."/>
            <person name="Guy L."/>
            <person name="Ettema T.J."/>
        </authorList>
    </citation>
    <scope>NUCLEOTIDE SEQUENCE</scope>
</reference>
<dbReference type="Gene3D" id="2.30.30.40">
    <property type="entry name" value="SH3 Domains"/>
    <property type="match status" value="1"/>
</dbReference>
<feature type="region of interest" description="Disordered" evidence="1">
    <location>
        <begin position="97"/>
        <end position="120"/>
    </location>
</feature>
<dbReference type="EMBL" id="LAZR01062217">
    <property type="protein sequence ID" value="KKK61988.1"/>
    <property type="molecule type" value="Genomic_DNA"/>
</dbReference>
<gene>
    <name evidence="2" type="ORF">LCGC14_3008840</name>
</gene>
<evidence type="ECO:0000256" key="1">
    <source>
        <dbReference type="SAM" id="MobiDB-lite"/>
    </source>
</evidence>
<evidence type="ECO:0000313" key="2">
    <source>
        <dbReference type="EMBL" id="KKK61988.1"/>
    </source>
</evidence>
<evidence type="ECO:0008006" key="3">
    <source>
        <dbReference type="Google" id="ProtNLM"/>
    </source>
</evidence>
<feature type="non-terminal residue" evidence="2">
    <location>
        <position position="1"/>
    </location>
</feature>
<organism evidence="2">
    <name type="scientific">marine sediment metagenome</name>
    <dbReference type="NCBI Taxonomy" id="412755"/>
    <lineage>
        <taxon>unclassified sequences</taxon>
        <taxon>metagenomes</taxon>
        <taxon>ecological metagenomes</taxon>
    </lineage>
</organism>
<sequence length="120" mass="13067">EPSDWLVAVTQPVALPEEIVAATPEVRPCVPLSVKCEARVTNLAPEKLNLRDGPPSTLSEVTGRLDEGSIVCLTGSPLFAAGFRWWLVRSEDGIEGWAAQGDSEEPERPWLTPTGRKCEE</sequence>
<proteinExistence type="predicted"/>